<accession>A0A5N4E7K5</accession>
<comment type="caution">
    <text evidence="4">The sequence shown here is derived from an EMBL/GenBank/DDBJ whole genome shotgun (WGS) entry which is preliminary data.</text>
</comment>
<gene>
    <name evidence="4" type="ORF">Cadr_000007543</name>
</gene>
<keyword evidence="5" id="KW-1185">Reference proteome</keyword>
<dbReference type="Pfam" id="PF24150">
    <property type="entry name" value="C2_SHIP1-2_first"/>
    <property type="match status" value="1"/>
</dbReference>
<protein>
    <submittedName>
        <fullName evidence="4">Phosphatidylinositol 3</fullName>
    </submittedName>
</protein>
<feature type="non-terminal residue" evidence="4">
    <location>
        <position position="1"/>
    </location>
</feature>
<proteinExistence type="predicted"/>
<organism evidence="4 5">
    <name type="scientific">Camelus dromedarius</name>
    <name type="common">Dromedary</name>
    <name type="synonym">Arabian camel</name>
    <dbReference type="NCBI Taxonomy" id="9838"/>
    <lineage>
        <taxon>Eukaryota</taxon>
        <taxon>Metazoa</taxon>
        <taxon>Chordata</taxon>
        <taxon>Craniata</taxon>
        <taxon>Vertebrata</taxon>
        <taxon>Euteleostomi</taxon>
        <taxon>Mammalia</taxon>
        <taxon>Eutheria</taxon>
        <taxon>Laurasiatheria</taxon>
        <taxon>Artiodactyla</taxon>
        <taxon>Tylopoda</taxon>
        <taxon>Camelidae</taxon>
        <taxon>Camelus</taxon>
    </lineage>
</organism>
<sequence>QKEKKKQRIREAKIKKTTEHQNVSSESGGLGWEILDVLARKEVTRIFPSLESLQKLFDQQLSPGLRPRPQGPAEANPVNVVAKLSQLTSLLSSIEDKVKALLHEGPESSHRRSLIPPVTFEVKSESLGIAQKLQLKVDVESGKLIIKKSKDGSEDKFYSHKKSKAS</sequence>
<keyword evidence="1" id="KW-0727">SH2 domain</keyword>
<dbReference type="PANTHER" id="PTHR46051">
    <property type="entry name" value="SH2 DOMAIN-CONTAINING PROTEIN"/>
    <property type="match status" value="1"/>
</dbReference>
<dbReference type="EMBL" id="JWIN03000005">
    <property type="protein sequence ID" value="KAB1279355.1"/>
    <property type="molecule type" value="Genomic_DNA"/>
</dbReference>
<dbReference type="GO" id="GO:0045579">
    <property type="term" value="P:positive regulation of B cell differentiation"/>
    <property type="evidence" value="ECO:0007669"/>
    <property type="project" value="TreeGrafter"/>
</dbReference>
<evidence type="ECO:0000256" key="1">
    <source>
        <dbReference type="ARBA" id="ARBA00022999"/>
    </source>
</evidence>
<name>A0A5N4E7K5_CAMDR</name>
<evidence type="ECO:0000313" key="4">
    <source>
        <dbReference type="EMBL" id="KAB1279355.1"/>
    </source>
</evidence>
<dbReference type="GO" id="GO:0045779">
    <property type="term" value="P:negative regulation of bone resorption"/>
    <property type="evidence" value="ECO:0007669"/>
    <property type="project" value="TreeGrafter"/>
</dbReference>
<dbReference type="Proteomes" id="UP000299084">
    <property type="component" value="Unassembled WGS sequence"/>
</dbReference>
<evidence type="ECO:0000259" key="3">
    <source>
        <dbReference type="Pfam" id="PF24150"/>
    </source>
</evidence>
<dbReference type="GO" id="GO:0045659">
    <property type="term" value="P:negative regulation of neutrophil differentiation"/>
    <property type="evidence" value="ECO:0007669"/>
    <property type="project" value="TreeGrafter"/>
</dbReference>
<dbReference type="AlphaFoldDB" id="A0A5N4E7K5"/>
<feature type="domain" description="Phosphatidylinositol 3,4,5-trisphosphate 5-phosphatase 1/2-like first C2" evidence="3">
    <location>
        <begin position="115"/>
        <end position="164"/>
    </location>
</feature>
<dbReference type="GO" id="GO:0009968">
    <property type="term" value="P:negative regulation of signal transduction"/>
    <property type="evidence" value="ECO:0007669"/>
    <property type="project" value="TreeGrafter"/>
</dbReference>
<evidence type="ECO:0000256" key="2">
    <source>
        <dbReference type="SAM" id="MobiDB-lite"/>
    </source>
</evidence>
<dbReference type="PANTHER" id="PTHR46051:SF3">
    <property type="entry name" value="PHOSPHATIDYLINOSITOL 3,4,5-TRISPHOSPHATE 5-PHOSPHATASE 1"/>
    <property type="match status" value="1"/>
</dbReference>
<feature type="compositionally biased region" description="Basic and acidic residues" evidence="2">
    <location>
        <begin position="1"/>
        <end position="19"/>
    </location>
</feature>
<dbReference type="GO" id="GO:0050776">
    <property type="term" value="P:regulation of immune response"/>
    <property type="evidence" value="ECO:0007669"/>
    <property type="project" value="TreeGrafter"/>
</dbReference>
<evidence type="ECO:0000313" key="5">
    <source>
        <dbReference type="Proteomes" id="UP000299084"/>
    </source>
</evidence>
<dbReference type="GO" id="GO:0005829">
    <property type="term" value="C:cytosol"/>
    <property type="evidence" value="ECO:0007669"/>
    <property type="project" value="TreeGrafter"/>
</dbReference>
<dbReference type="InterPro" id="IPR057510">
    <property type="entry name" value="C2_SHIP1-2_first"/>
</dbReference>
<reference evidence="4 5" key="1">
    <citation type="journal article" date="2019" name="Mol. Ecol. Resour.">
        <title>Improving Illumina assemblies with Hi-C and long reads: an example with the North African dromedary.</title>
        <authorList>
            <person name="Elbers J.P."/>
            <person name="Rogers M.F."/>
            <person name="Perelman P.L."/>
            <person name="Proskuryakova A.A."/>
            <person name="Serdyukova N.A."/>
            <person name="Johnson W.E."/>
            <person name="Horin P."/>
            <person name="Corander J."/>
            <person name="Murphy D."/>
            <person name="Burger P.A."/>
        </authorList>
    </citation>
    <scope>NUCLEOTIDE SEQUENCE [LARGE SCALE GENOMIC DNA]</scope>
    <source>
        <strain evidence="4">Drom800</strain>
        <tissue evidence="4">Blood</tissue>
    </source>
</reference>
<feature type="region of interest" description="Disordered" evidence="2">
    <location>
        <begin position="1"/>
        <end position="27"/>
    </location>
</feature>